<feature type="transmembrane region" description="Helical" evidence="1">
    <location>
        <begin position="24"/>
        <end position="42"/>
    </location>
</feature>
<evidence type="ECO:0000313" key="3">
    <source>
        <dbReference type="Proteomes" id="UP000630923"/>
    </source>
</evidence>
<dbReference type="Proteomes" id="UP000630923">
    <property type="component" value="Unassembled WGS sequence"/>
</dbReference>
<keyword evidence="1" id="KW-1133">Transmembrane helix</keyword>
<reference evidence="2" key="1">
    <citation type="journal article" date="2014" name="Int. J. Syst. Evol. Microbiol.">
        <title>Complete genome sequence of Corynebacterium casei LMG S-19264T (=DSM 44701T), isolated from a smear-ripened cheese.</title>
        <authorList>
            <consortium name="US DOE Joint Genome Institute (JGI-PGF)"/>
            <person name="Walter F."/>
            <person name="Albersmeier A."/>
            <person name="Kalinowski J."/>
            <person name="Ruckert C."/>
        </authorList>
    </citation>
    <scope>NUCLEOTIDE SEQUENCE</scope>
    <source>
        <strain evidence="2">KCTC 42590</strain>
    </source>
</reference>
<accession>A0A919AWK5</accession>
<dbReference type="RefSeq" id="WP_191253712.1">
    <property type="nucleotide sequence ID" value="NZ_BNCI01000002.1"/>
</dbReference>
<keyword evidence="3" id="KW-1185">Reference proteome</keyword>
<keyword evidence="1" id="KW-0472">Membrane</keyword>
<sequence length="420" mass="47086">MTPPTSYASDIAMKEMQLRRYKRYALSLLLLMAATFIGMHYVPEKGPILSLIMSASEAGIVGGLADWFAVTALFRHPMGIPIPHTALIPNNKDRIGNSIGTFIEQHFLNPEEVVTRLNKANIAGRVGAWLSKPENADLISQYILAATPHMVRSLNDDEIRQTVTRVAKTELQNLKVAPFLGDILSVLLKHEQQKDLFSKAVGYVRQALVDHRYRIIEIVEKKSYWWVPASVDKKVAEAILEGALEFVDDLQNEDSEAYQKFDQAVADLIYKLQTSDSFKAQIETFKEKVIEDESASLLLGQIWDRLRDHIISQTEMPSDTLRSTIASGIAGFGQKMQHDPELEARINERLEALVLQVAVPWRRQIGAFIADVVRGWDAKTITNRIELTVGRDLQYVRINGTLVGALVGAIVHCVSTYLLP</sequence>
<dbReference type="AlphaFoldDB" id="A0A919AWK5"/>
<gene>
    <name evidence="2" type="ORF">GCM10017044_26360</name>
</gene>
<evidence type="ECO:0000313" key="2">
    <source>
        <dbReference type="EMBL" id="GHF29808.1"/>
    </source>
</evidence>
<comment type="caution">
    <text evidence="2">The sequence shown here is derived from an EMBL/GenBank/DDBJ whole genome shotgun (WGS) entry which is preliminary data.</text>
</comment>
<evidence type="ECO:0000256" key="1">
    <source>
        <dbReference type="SAM" id="Phobius"/>
    </source>
</evidence>
<keyword evidence="1" id="KW-0812">Transmembrane</keyword>
<dbReference type="GO" id="GO:0005886">
    <property type="term" value="C:plasma membrane"/>
    <property type="evidence" value="ECO:0007669"/>
    <property type="project" value="TreeGrafter"/>
</dbReference>
<reference evidence="2" key="2">
    <citation type="submission" date="2020-09" db="EMBL/GenBank/DDBJ databases">
        <authorList>
            <person name="Sun Q."/>
            <person name="Kim S."/>
        </authorList>
    </citation>
    <scope>NUCLEOTIDE SEQUENCE</scope>
    <source>
        <strain evidence="2">KCTC 42590</strain>
    </source>
</reference>
<protein>
    <recommendedName>
        <fullName evidence="4">DUF445 domain-containing protein</fullName>
    </recommendedName>
</protein>
<dbReference type="Pfam" id="PF04286">
    <property type="entry name" value="DUF445"/>
    <property type="match status" value="1"/>
</dbReference>
<proteinExistence type="predicted"/>
<dbReference type="InterPro" id="IPR007383">
    <property type="entry name" value="DUF445"/>
</dbReference>
<evidence type="ECO:0008006" key="4">
    <source>
        <dbReference type="Google" id="ProtNLM"/>
    </source>
</evidence>
<dbReference type="PANTHER" id="PTHR38442:SF1">
    <property type="entry name" value="INNER MEMBRANE PROTEIN"/>
    <property type="match status" value="1"/>
</dbReference>
<dbReference type="EMBL" id="BNCI01000002">
    <property type="protein sequence ID" value="GHF29808.1"/>
    <property type="molecule type" value="Genomic_DNA"/>
</dbReference>
<organism evidence="2 3">
    <name type="scientific">Kordiimonas sediminis</name>
    <dbReference type="NCBI Taxonomy" id="1735581"/>
    <lineage>
        <taxon>Bacteria</taxon>
        <taxon>Pseudomonadati</taxon>
        <taxon>Pseudomonadota</taxon>
        <taxon>Alphaproteobacteria</taxon>
        <taxon>Kordiimonadales</taxon>
        <taxon>Kordiimonadaceae</taxon>
        <taxon>Kordiimonas</taxon>
    </lineage>
</organism>
<name>A0A919AWK5_9PROT</name>
<dbReference type="PANTHER" id="PTHR38442">
    <property type="entry name" value="INNER MEMBRANE PROTEIN-RELATED"/>
    <property type="match status" value="1"/>
</dbReference>